<comment type="caution">
    <text evidence="1">The sequence shown here is derived from an EMBL/GenBank/DDBJ whole genome shotgun (WGS) entry which is preliminary data.</text>
</comment>
<evidence type="ECO:0000313" key="1">
    <source>
        <dbReference type="EMBL" id="GAF93478.1"/>
    </source>
</evidence>
<accession>X0TIY3</accession>
<dbReference type="EMBL" id="BARS01014446">
    <property type="protein sequence ID" value="GAF93478.1"/>
    <property type="molecule type" value="Genomic_DNA"/>
</dbReference>
<name>X0TIY3_9ZZZZ</name>
<gene>
    <name evidence="1" type="ORF">S01H1_24347</name>
</gene>
<feature type="non-terminal residue" evidence="1">
    <location>
        <position position="64"/>
    </location>
</feature>
<feature type="non-terminal residue" evidence="1">
    <location>
        <position position="1"/>
    </location>
</feature>
<protein>
    <submittedName>
        <fullName evidence="1">Uncharacterized protein</fullName>
    </submittedName>
</protein>
<dbReference type="AlphaFoldDB" id="X0TIY3"/>
<organism evidence="1">
    <name type="scientific">marine sediment metagenome</name>
    <dbReference type="NCBI Taxonomy" id="412755"/>
    <lineage>
        <taxon>unclassified sequences</taxon>
        <taxon>metagenomes</taxon>
        <taxon>ecological metagenomes</taxon>
    </lineage>
</organism>
<reference evidence="1" key="1">
    <citation type="journal article" date="2014" name="Front. Microbiol.">
        <title>High frequency of phylogenetically diverse reductive dehalogenase-homologous genes in deep subseafloor sedimentary metagenomes.</title>
        <authorList>
            <person name="Kawai M."/>
            <person name="Futagami T."/>
            <person name="Toyoda A."/>
            <person name="Takaki Y."/>
            <person name="Nishi S."/>
            <person name="Hori S."/>
            <person name="Arai W."/>
            <person name="Tsubouchi T."/>
            <person name="Morono Y."/>
            <person name="Uchiyama I."/>
            <person name="Ito T."/>
            <person name="Fujiyama A."/>
            <person name="Inagaki F."/>
            <person name="Takami H."/>
        </authorList>
    </citation>
    <scope>NUCLEOTIDE SEQUENCE</scope>
    <source>
        <strain evidence="1">Expedition CK06-06</strain>
    </source>
</reference>
<sequence>LEKAGFMLDWGDDGSGLFMKYLRRGSGYYIDIGASQLIIDGEIKLKRGQVKEIKDHSVLLEDGT</sequence>
<proteinExistence type="predicted"/>